<dbReference type="InterPro" id="IPR050301">
    <property type="entry name" value="NTE"/>
</dbReference>
<evidence type="ECO:0000313" key="7">
    <source>
        <dbReference type="Proteomes" id="UP000198575"/>
    </source>
</evidence>
<dbReference type="SUPFAM" id="SSF52151">
    <property type="entry name" value="FabD/lysophospholipase-like"/>
    <property type="match status" value="1"/>
</dbReference>
<organism evidence="6 7">
    <name type="scientific">Dokdonella immobilis</name>
    <dbReference type="NCBI Taxonomy" id="578942"/>
    <lineage>
        <taxon>Bacteria</taxon>
        <taxon>Pseudomonadati</taxon>
        <taxon>Pseudomonadota</taxon>
        <taxon>Gammaproteobacteria</taxon>
        <taxon>Lysobacterales</taxon>
        <taxon>Rhodanobacteraceae</taxon>
        <taxon>Dokdonella</taxon>
    </lineage>
</organism>
<feature type="short sequence motif" description="GXSXG" evidence="4">
    <location>
        <begin position="95"/>
        <end position="99"/>
    </location>
</feature>
<keyword evidence="2 4" id="KW-0442">Lipid degradation</keyword>
<dbReference type="GO" id="GO:0016042">
    <property type="term" value="P:lipid catabolic process"/>
    <property type="evidence" value="ECO:0007669"/>
    <property type="project" value="UniProtKB-UniRule"/>
</dbReference>
<proteinExistence type="predicted"/>
<dbReference type="EMBL" id="FOVF01000011">
    <property type="protein sequence ID" value="SFN27813.1"/>
    <property type="molecule type" value="Genomic_DNA"/>
</dbReference>
<sequence length="461" mass="49269">MSPIRVQAGARADISPDSIMEIIEKLHGRGLPANGLLSSPFEYVMREPMSVPITGLVLTGGGARAGYQVGVLKALAQIRRECGIAGGNPFPVITGTSAGAINAAALASRADDFDLAVAALHEVWANFRVSQIYRADLPGIIATGARWLTMLTLGWLIPGLRRARPRSLLDNAPLRSSLKAWFKPEQVRTLMAEGQLKGLAVTASSYGSGLHVTFFEAGVDVHPWKRSQRIAVRDSIGIDHLLASSSIPFVFPPVALTVDGHTEYFGDGSMRQTAPISPAIHLGSERVLIVGAGRLREPPGPRAGSSEYPNLAQIAGHALSNIFLDSLRADVERMQRINRTLQLLTPEALGETSLRPIDVLLISPSERLDDIAARHIGSLPFAIRALLRAVGVSGRGESARGSALASYLLFEASYTRELIELGIRDTMARRDEVQAFFGWRGAPARSAGKLSDDAVGSGGAE</sequence>
<dbReference type="PANTHER" id="PTHR14226">
    <property type="entry name" value="NEUROPATHY TARGET ESTERASE/SWISS CHEESE D.MELANOGASTER"/>
    <property type="match status" value="1"/>
</dbReference>
<evidence type="ECO:0000313" key="6">
    <source>
        <dbReference type="EMBL" id="SFN27813.1"/>
    </source>
</evidence>
<reference evidence="6 7" key="1">
    <citation type="submission" date="2016-10" db="EMBL/GenBank/DDBJ databases">
        <authorList>
            <person name="de Groot N.N."/>
        </authorList>
    </citation>
    <scope>NUCLEOTIDE SEQUENCE [LARGE SCALE GENOMIC DNA]</scope>
    <source>
        <strain evidence="6 7">CGMCC 1.7659</strain>
    </source>
</reference>
<evidence type="ECO:0000256" key="2">
    <source>
        <dbReference type="ARBA" id="ARBA00022963"/>
    </source>
</evidence>
<dbReference type="InterPro" id="IPR016035">
    <property type="entry name" value="Acyl_Trfase/lysoPLipase"/>
</dbReference>
<comment type="caution">
    <text evidence="4">Lacks conserved residue(s) required for the propagation of feature annotation.</text>
</comment>
<evidence type="ECO:0000256" key="1">
    <source>
        <dbReference type="ARBA" id="ARBA00022801"/>
    </source>
</evidence>
<evidence type="ECO:0000259" key="5">
    <source>
        <dbReference type="PROSITE" id="PS51635"/>
    </source>
</evidence>
<keyword evidence="7" id="KW-1185">Reference proteome</keyword>
<feature type="domain" description="PNPLA" evidence="5">
    <location>
        <begin position="56"/>
        <end position="280"/>
    </location>
</feature>
<keyword evidence="1 4" id="KW-0378">Hydrolase</keyword>
<dbReference type="InterPro" id="IPR002641">
    <property type="entry name" value="PNPLA_dom"/>
</dbReference>
<dbReference type="STRING" id="578942.SAMN05216289_11137"/>
<dbReference type="PROSITE" id="PS51635">
    <property type="entry name" value="PNPLA"/>
    <property type="match status" value="1"/>
</dbReference>
<dbReference type="Proteomes" id="UP000198575">
    <property type="component" value="Unassembled WGS sequence"/>
</dbReference>
<evidence type="ECO:0000256" key="4">
    <source>
        <dbReference type="PROSITE-ProRule" id="PRU01161"/>
    </source>
</evidence>
<dbReference type="Gene3D" id="3.40.1090.10">
    <property type="entry name" value="Cytosolic phospholipase A2 catalytic domain"/>
    <property type="match status" value="1"/>
</dbReference>
<keyword evidence="3 4" id="KW-0443">Lipid metabolism</keyword>
<protein>
    <submittedName>
        <fullName evidence="6">NTE family protein</fullName>
    </submittedName>
</protein>
<evidence type="ECO:0000256" key="3">
    <source>
        <dbReference type="ARBA" id="ARBA00023098"/>
    </source>
</evidence>
<dbReference type="AlphaFoldDB" id="A0A1I4XQS7"/>
<accession>A0A1I4XQS7</accession>
<name>A0A1I4XQS7_9GAMM</name>
<feature type="active site" description="Proton acceptor" evidence="4">
    <location>
        <position position="267"/>
    </location>
</feature>
<dbReference type="GO" id="GO:0016787">
    <property type="term" value="F:hydrolase activity"/>
    <property type="evidence" value="ECO:0007669"/>
    <property type="project" value="UniProtKB-UniRule"/>
</dbReference>
<gene>
    <name evidence="6" type="ORF">SAMN05216289_11137</name>
</gene>
<dbReference type="PANTHER" id="PTHR14226:SF57">
    <property type="entry name" value="BLR7027 PROTEIN"/>
    <property type="match status" value="1"/>
</dbReference>
<feature type="active site" description="Nucleophile" evidence="4">
    <location>
        <position position="97"/>
    </location>
</feature>
<dbReference type="Pfam" id="PF01734">
    <property type="entry name" value="Patatin"/>
    <property type="match status" value="1"/>
</dbReference>